<dbReference type="InterPro" id="IPR036179">
    <property type="entry name" value="Ig-like_dom_sf"/>
</dbReference>
<comment type="subcellular location">
    <subcellularLocation>
        <location evidence="1">Membrane</location>
        <topology evidence="1">Single-pass type I membrane protein</topology>
    </subcellularLocation>
</comment>
<feature type="domain" description="Ig-like" evidence="27">
    <location>
        <begin position="386"/>
        <end position="482"/>
    </location>
</feature>
<protein>
    <recommendedName>
        <fullName evidence="2">receptor protein-tyrosine kinase</fullName>
        <ecNumber evidence="2">2.7.10.1</ecNumber>
    </recommendedName>
</protein>
<proteinExistence type="predicted"/>
<dbReference type="PROSITE" id="PS50853">
    <property type="entry name" value="FN3"/>
    <property type="match status" value="1"/>
</dbReference>
<dbReference type="InterPro" id="IPR013098">
    <property type="entry name" value="Ig_I-set"/>
</dbReference>
<keyword evidence="20" id="KW-0479">Metal-binding</keyword>
<dbReference type="InterPro" id="IPR007110">
    <property type="entry name" value="Ig-like_dom"/>
</dbReference>
<dbReference type="AlphaFoldDB" id="A0A8J9ZWB9"/>
<keyword evidence="15" id="KW-0325">Glycoprotein</keyword>
<dbReference type="CDD" id="cd00192">
    <property type="entry name" value="PTKc"/>
    <property type="match status" value="1"/>
</dbReference>
<dbReference type="PROSITE" id="PS50026">
    <property type="entry name" value="EGF_3"/>
    <property type="match status" value="1"/>
</dbReference>
<evidence type="ECO:0000256" key="20">
    <source>
        <dbReference type="PIRSR" id="PIRSR000615-3"/>
    </source>
</evidence>
<keyword evidence="21" id="KW-0245">EGF-like domain</keyword>
<evidence type="ECO:0000256" key="16">
    <source>
        <dbReference type="ARBA" id="ARBA00023319"/>
    </source>
</evidence>
<dbReference type="Pfam" id="PF07714">
    <property type="entry name" value="PK_Tyr_Ser-Thr"/>
    <property type="match status" value="1"/>
</dbReference>
<keyword evidence="12" id="KW-0829">Tyrosine-protein kinase</keyword>
<sequence length="1011" mass="110581">MQISRAFSPTVLYLWCRSMPGEPPPVQSLPLTNVSQEPGDVSWPSYNWLTVITVVIITSSSITSISAYVKPTATTLTVNLGYPATLAVSGSSDGVVWEKRNVGNKLAEGTSLAVTPQATEAHQGSYVLYRQADGYTALVGVTRLIVRGCPKNKYGPTCRFPCPTCHHGGWCDDVSGECVCPPGFMGKNCEIGCPRINFGQSCQWDCNNADIDGDNDDPDCRQVMLCLPDPYGCSCARGWKGLDCQTQCAAGEYGAGCTQLCDCKNGGTCDPVKGCVCVGDWSGPTCEDKKFRLVVDPPSLHITNADVTVTSSCHPWGEDDCPELTVLHVGGDQALQSPWRFPDNSNSRWKVLRFTPEQKLATLLFNCSASSEYQETTEFIVTGMFPQVARFGTVRSPSNTASIELNTGTDVTFVCETTGDPLPQAGDVNLTFSGRKLVSSTEMSTRGTTVHSSLLRNVSITDAGQYDCRVMTVAGQDDRVVSVVVKVPPTTTVPPPVRSTSPTELTVDVQLGKLDWRGDGEIIAIEIEYKQANESAWDILSNTEEGEVRITNLSRNTTYDVRLVLSRPGEGGRGRPGPTVTVTTLEMTASSSSSIPAIAGGAVAAALVLLLLVGLGIFMWRRKKEWRNASKRPTDVDASSLPDETTLETPQHQTRHKQEHSSSKPATIVNKSRQSAGDTEPPYHIPLRMMGTSDLELGWKDISLSSKLLGAGNFGEVRKGTVKIDGDRIQSAIKVLKRGADEESKDEFQQEVDIMRHVGFHPNIINLLGVCNHKGQQYMALELATNGDLLKYLRKSRVHVTEKPYANMRPEVQTASTLSPVLLLRIAGDVASGMEHLAAKDVIHRDLAARNVLLTDRLIAKVADFGLSRGEGIYEQKSRKAIPFRSTAIEALSTKIYTTKSDVWSFGILLWEIVTLGGTPYSGMKSRLLMRGLHEGYRLPKPRNCEDALYHMMKRCWELQPTDRPTFSNLVQELTFMMGDMASYVNVDSDDNFEYEVVDSDESDDDDDNDG</sequence>
<dbReference type="InterPro" id="IPR011009">
    <property type="entry name" value="Kinase-like_dom_sf"/>
</dbReference>
<keyword evidence="10 24" id="KW-1133">Transmembrane helix</keyword>
<dbReference type="Gene3D" id="2.170.300.10">
    <property type="entry name" value="Tie2 ligand-binding domain superfamily"/>
    <property type="match status" value="1"/>
</dbReference>
<keyword evidence="6" id="KW-0677">Repeat</keyword>
<evidence type="ECO:0000256" key="15">
    <source>
        <dbReference type="ARBA" id="ARBA00023180"/>
    </source>
</evidence>
<dbReference type="PANTHER" id="PTHR24416:SF613">
    <property type="entry name" value="RECEPTOR PROTEIN-TYROSINE KINASE"/>
    <property type="match status" value="1"/>
</dbReference>
<gene>
    <name evidence="29" type="primary">TIE1</name>
    <name evidence="29" type="ORF">BLAG_LOCUS19025</name>
</gene>
<evidence type="ECO:0000256" key="13">
    <source>
        <dbReference type="ARBA" id="ARBA00023157"/>
    </source>
</evidence>
<dbReference type="FunFam" id="2.170.300.10:FF:000003">
    <property type="entry name" value="tyrosine-protein kinase receptor Tie-1 isoform X1"/>
    <property type="match status" value="1"/>
</dbReference>
<keyword evidence="4" id="KW-0808">Transferase</keyword>
<dbReference type="OrthoDB" id="1668230at2759"/>
<evidence type="ECO:0000259" key="25">
    <source>
        <dbReference type="PROSITE" id="PS50011"/>
    </source>
</evidence>
<feature type="binding site" evidence="20">
    <location>
        <position position="851"/>
    </location>
    <ligand>
        <name>Mg(2+)</name>
        <dbReference type="ChEBI" id="CHEBI:18420"/>
    </ligand>
</feature>
<evidence type="ECO:0000313" key="30">
    <source>
        <dbReference type="Proteomes" id="UP000838412"/>
    </source>
</evidence>
<evidence type="ECO:0000256" key="17">
    <source>
        <dbReference type="ARBA" id="ARBA00051243"/>
    </source>
</evidence>
<dbReference type="CDD" id="cd00054">
    <property type="entry name" value="EGF_CA"/>
    <property type="match status" value="1"/>
</dbReference>
<evidence type="ECO:0000256" key="9">
    <source>
        <dbReference type="ARBA" id="ARBA00022840"/>
    </source>
</evidence>
<evidence type="ECO:0000256" key="10">
    <source>
        <dbReference type="ARBA" id="ARBA00022989"/>
    </source>
</evidence>
<keyword evidence="13 21" id="KW-1015">Disulfide bond</keyword>
<dbReference type="SMART" id="SM00181">
    <property type="entry name" value="EGF"/>
    <property type="match status" value="3"/>
</dbReference>
<evidence type="ECO:0000256" key="24">
    <source>
        <dbReference type="SAM" id="Phobius"/>
    </source>
</evidence>
<evidence type="ECO:0000256" key="8">
    <source>
        <dbReference type="ARBA" id="ARBA00022777"/>
    </source>
</evidence>
<evidence type="ECO:0000256" key="1">
    <source>
        <dbReference type="ARBA" id="ARBA00004479"/>
    </source>
</evidence>
<keyword evidence="11 24" id="KW-0472">Membrane</keyword>
<evidence type="ECO:0000256" key="18">
    <source>
        <dbReference type="PIRSR" id="PIRSR000615-1"/>
    </source>
</evidence>
<feature type="binding site" evidence="19 22">
    <location>
        <position position="734"/>
    </location>
    <ligand>
        <name>ATP</name>
        <dbReference type="ChEBI" id="CHEBI:30616"/>
    </ligand>
</feature>
<dbReference type="PROSITE" id="PS00109">
    <property type="entry name" value="PROTEIN_KINASE_TYR"/>
    <property type="match status" value="1"/>
</dbReference>
<feature type="domain" description="Protein kinase" evidence="25">
    <location>
        <begin position="703"/>
        <end position="977"/>
    </location>
</feature>
<keyword evidence="30" id="KW-1185">Reference proteome</keyword>
<dbReference type="InterPro" id="IPR008266">
    <property type="entry name" value="Tyr_kinase_AS"/>
</dbReference>
<dbReference type="InterPro" id="IPR036116">
    <property type="entry name" value="FN3_sf"/>
</dbReference>
<feature type="binding site" evidence="19">
    <location>
        <begin position="782"/>
        <end position="788"/>
    </location>
    <ligand>
        <name>ATP</name>
        <dbReference type="ChEBI" id="CHEBI:30616"/>
    </ligand>
</feature>
<dbReference type="GO" id="GO:0004714">
    <property type="term" value="F:transmembrane receptor protein tyrosine kinase activity"/>
    <property type="evidence" value="ECO:0007669"/>
    <property type="project" value="UniProtKB-EC"/>
</dbReference>
<dbReference type="InterPro" id="IPR003961">
    <property type="entry name" value="FN3_dom"/>
</dbReference>
<comment type="caution">
    <text evidence="21">Lacks conserved residue(s) required for the propagation of feature annotation.</text>
</comment>
<dbReference type="InterPro" id="IPR000742">
    <property type="entry name" value="EGF"/>
</dbReference>
<evidence type="ECO:0000259" key="28">
    <source>
        <dbReference type="PROSITE" id="PS50853"/>
    </source>
</evidence>
<dbReference type="GO" id="GO:0046872">
    <property type="term" value="F:metal ion binding"/>
    <property type="evidence" value="ECO:0007669"/>
    <property type="project" value="UniProtKB-KW"/>
</dbReference>
<dbReference type="PRINTS" id="PR00109">
    <property type="entry name" value="TYRKINASE"/>
</dbReference>
<dbReference type="GO" id="GO:0007169">
    <property type="term" value="P:cell surface receptor protein tyrosine kinase signaling pathway"/>
    <property type="evidence" value="ECO:0007669"/>
    <property type="project" value="TreeGrafter"/>
</dbReference>
<evidence type="ECO:0000256" key="2">
    <source>
        <dbReference type="ARBA" id="ARBA00011902"/>
    </source>
</evidence>
<feature type="binding site" evidence="19">
    <location>
        <begin position="710"/>
        <end position="717"/>
    </location>
    <ligand>
        <name>ATP</name>
        <dbReference type="ChEBI" id="CHEBI:30616"/>
    </ligand>
</feature>
<dbReference type="SUPFAM" id="SSF49265">
    <property type="entry name" value="Fibronectin type III"/>
    <property type="match status" value="1"/>
</dbReference>
<dbReference type="Gene3D" id="3.30.200.20">
    <property type="entry name" value="Phosphorylase Kinase, domain 1"/>
    <property type="match status" value="1"/>
</dbReference>
<dbReference type="InterPro" id="IPR001245">
    <property type="entry name" value="Ser-Thr/Tyr_kinase_cat_dom"/>
</dbReference>
<organism evidence="29 30">
    <name type="scientific">Branchiostoma lanceolatum</name>
    <name type="common">Common lancelet</name>
    <name type="synonym">Amphioxus lanceolatum</name>
    <dbReference type="NCBI Taxonomy" id="7740"/>
    <lineage>
        <taxon>Eukaryota</taxon>
        <taxon>Metazoa</taxon>
        <taxon>Chordata</taxon>
        <taxon>Cephalochordata</taxon>
        <taxon>Leptocardii</taxon>
        <taxon>Amphioxiformes</taxon>
        <taxon>Branchiostomatidae</taxon>
        <taxon>Branchiostoma</taxon>
    </lineage>
</organism>
<feature type="compositionally biased region" description="Polar residues" evidence="23">
    <location>
        <begin position="663"/>
        <end position="677"/>
    </location>
</feature>
<evidence type="ECO:0000256" key="21">
    <source>
        <dbReference type="PROSITE-ProRule" id="PRU00076"/>
    </source>
</evidence>
<keyword evidence="9 19" id="KW-0067">ATP-binding</keyword>
<evidence type="ECO:0000256" key="3">
    <source>
        <dbReference type="ARBA" id="ARBA00022553"/>
    </source>
</evidence>
<dbReference type="GO" id="GO:0005524">
    <property type="term" value="F:ATP binding"/>
    <property type="evidence" value="ECO:0007669"/>
    <property type="project" value="UniProtKB-UniRule"/>
</dbReference>
<dbReference type="PROSITE" id="PS00107">
    <property type="entry name" value="PROTEIN_KINASE_ATP"/>
    <property type="match status" value="1"/>
</dbReference>
<feature type="region of interest" description="Disordered" evidence="23">
    <location>
        <begin position="629"/>
        <end position="683"/>
    </location>
</feature>
<evidence type="ECO:0000256" key="22">
    <source>
        <dbReference type="PROSITE-ProRule" id="PRU10141"/>
    </source>
</evidence>
<comment type="catalytic activity">
    <reaction evidence="17">
        <text>L-tyrosyl-[protein] + ATP = O-phospho-L-tyrosyl-[protein] + ADP + H(+)</text>
        <dbReference type="Rhea" id="RHEA:10596"/>
        <dbReference type="Rhea" id="RHEA-COMP:10136"/>
        <dbReference type="Rhea" id="RHEA-COMP:20101"/>
        <dbReference type="ChEBI" id="CHEBI:15378"/>
        <dbReference type="ChEBI" id="CHEBI:30616"/>
        <dbReference type="ChEBI" id="CHEBI:46858"/>
        <dbReference type="ChEBI" id="CHEBI:61978"/>
        <dbReference type="ChEBI" id="CHEBI:456216"/>
        <dbReference type="EC" id="2.7.10.1"/>
    </reaction>
</comment>
<feature type="domain" description="Fibronectin type-III" evidence="28">
    <location>
        <begin position="488"/>
        <end position="587"/>
    </location>
</feature>
<reference evidence="29" key="1">
    <citation type="submission" date="2022-01" db="EMBL/GenBank/DDBJ databases">
        <authorList>
            <person name="Braso-Vives M."/>
        </authorList>
    </citation>
    <scope>NUCLEOTIDE SEQUENCE</scope>
</reference>
<name>A0A8J9ZWB9_BRALA</name>
<accession>A0A8J9ZWB9</accession>
<keyword evidence="7 19" id="KW-0547">Nucleotide-binding</keyword>
<dbReference type="PROSITE" id="PS00022">
    <property type="entry name" value="EGF_1"/>
    <property type="match status" value="3"/>
</dbReference>
<evidence type="ECO:0000256" key="6">
    <source>
        <dbReference type="ARBA" id="ARBA00022737"/>
    </source>
</evidence>
<evidence type="ECO:0000256" key="4">
    <source>
        <dbReference type="ARBA" id="ARBA00022679"/>
    </source>
</evidence>
<evidence type="ECO:0000256" key="11">
    <source>
        <dbReference type="ARBA" id="ARBA00023136"/>
    </source>
</evidence>
<keyword evidence="14" id="KW-0675">Receptor</keyword>
<feature type="disulfide bond" evidence="21">
    <location>
        <begin position="180"/>
        <end position="189"/>
    </location>
</feature>
<evidence type="ECO:0000256" key="7">
    <source>
        <dbReference type="ARBA" id="ARBA00022741"/>
    </source>
</evidence>
<feature type="domain" description="EGF-like" evidence="26">
    <location>
        <begin position="159"/>
        <end position="190"/>
    </location>
</feature>
<dbReference type="SUPFAM" id="SSF56112">
    <property type="entry name" value="Protein kinase-like (PK-like)"/>
    <property type="match status" value="1"/>
</dbReference>
<evidence type="ECO:0000259" key="26">
    <source>
        <dbReference type="PROSITE" id="PS50026"/>
    </source>
</evidence>
<dbReference type="Pfam" id="PF07679">
    <property type="entry name" value="I-set"/>
    <property type="match status" value="1"/>
</dbReference>
<evidence type="ECO:0000256" key="23">
    <source>
        <dbReference type="SAM" id="MobiDB-lite"/>
    </source>
</evidence>
<evidence type="ECO:0000256" key="14">
    <source>
        <dbReference type="ARBA" id="ARBA00023170"/>
    </source>
</evidence>
<evidence type="ECO:0000259" key="27">
    <source>
        <dbReference type="PROSITE" id="PS50835"/>
    </source>
</evidence>
<feature type="transmembrane region" description="Helical" evidence="24">
    <location>
        <begin position="597"/>
        <end position="620"/>
    </location>
</feature>
<dbReference type="Gene3D" id="1.10.510.10">
    <property type="entry name" value="Transferase(Phosphotransferase) domain 1"/>
    <property type="match status" value="1"/>
</dbReference>
<dbReference type="InterPro" id="IPR050122">
    <property type="entry name" value="RTK"/>
</dbReference>
<keyword evidence="16" id="KW-0393">Immunoglobulin domain</keyword>
<dbReference type="SMART" id="SM00219">
    <property type="entry name" value="TyrKc"/>
    <property type="match status" value="1"/>
</dbReference>
<dbReference type="InterPro" id="IPR017441">
    <property type="entry name" value="Protein_kinase_ATP_BS"/>
</dbReference>
<dbReference type="SUPFAM" id="SSF48726">
    <property type="entry name" value="Immunoglobulin"/>
    <property type="match status" value="1"/>
</dbReference>
<dbReference type="Gene3D" id="2.60.40.10">
    <property type="entry name" value="Immunoglobulins"/>
    <property type="match status" value="2"/>
</dbReference>
<feature type="active site" description="Proton acceptor" evidence="18">
    <location>
        <position position="846"/>
    </location>
</feature>
<evidence type="ECO:0000256" key="5">
    <source>
        <dbReference type="ARBA" id="ARBA00022692"/>
    </source>
</evidence>
<keyword evidence="3" id="KW-0597">Phosphoprotein</keyword>
<dbReference type="EC" id="2.7.10.1" evidence="2"/>
<dbReference type="InterPro" id="IPR000719">
    <property type="entry name" value="Prot_kinase_dom"/>
</dbReference>
<dbReference type="PROSITE" id="PS50011">
    <property type="entry name" value="PROTEIN_KINASE_DOM"/>
    <property type="match status" value="1"/>
</dbReference>
<keyword evidence="5 24" id="KW-0812">Transmembrane</keyword>
<feature type="binding site" evidence="19">
    <location>
        <position position="850"/>
    </location>
    <ligand>
        <name>ATP</name>
        <dbReference type="ChEBI" id="CHEBI:30616"/>
    </ligand>
</feature>
<keyword evidence="8" id="KW-0418">Kinase</keyword>
<dbReference type="EMBL" id="OV696690">
    <property type="protein sequence ID" value="CAH1264801.1"/>
    <property type="molecule type" value="Genomic_DNA"/>
</dbReference>
<feature type="binding site" evidence="20">
    <location>
        <position position="864"/>
    </location>
    <ligand>
        <name>Mg(2+)</name>
        <dbReference type="ChEBI" id="CHEBI:18420"/>
    </ligand>
</feature>
<evidence type="ECO:0000256" key="19">
    <source>
        <dbReference type="PIRSR" id="PIRSR000615-2"/>
    </source>
</evidence>
<dbReference type="GO" id="GO:0005886">
    <property type="term" value="C:plasma membrane"/>
    <property type="evidence" value="ECO:0007669"/>
    <property type="project" value="TreeGrafter"/>
</dbReference>
<evidence type="ECO:0000256" key="12">
    <source>
        <dbReference type="ARBA" id="ARBA00023137"/>
    </source>
</evidence>
<dbReference type="PROSITE" id="PS50835">
    <property type="entry name" value="IG_LIKE"/>
    <property type="match status" value="1"/>
</dbReference>
<keyword evidence="20" id="KW-0460">Magnesium</keyword>
<evidence type="ECO:0000313" key="29">
    <source>
        <dbReference type="EMBL" id="CAH1264801.1"/>
    </source>
</evidence>
<dbReference type="InterPro" id="IPR020635">
    <property type="entry name" value="Tyr_kinase_cat_dom"/>
</dbReference>
<dbReference type="InterPro" id="IPR013783">
    <property type="entry name" value="Ig-like_fold"/>
</dbReference>
<dbReference type="PANTHER" id="PTHR24416">
    <property type="entry name" value="TYROSINE-PROTEIN KINASE RECEPTOR"/>
    <property type="match status" value="1"/>
</dbReference>
<dbReference type="FunFam" id="1.10.510.10:FF:000554">
    <property type="entry name" value="Predicted protein"/>
    <property type="match status" value="1"/>
</dbReference>
<dbReference type="GO" id="GO:0043235">
    <property type="term" value="C:receptor complex"/>
    <property type="evidence" value="ECO:0007669"/>
    <property type="project" value="TreeGrafter"/>
</dbReference>
<dbReference type="Proteomes" id="UP000838412">
    <property type="component" value="Chromosome 5"/>
</dbReference>